<dbReference type="Pfam" id="PF13432">
    <property type="entry name" value="TPR_16"/>
    <property type="match status" value="4"/>
</dbReference>
<dbReference type="EMBL" id="CP098747">
    <property type="protein sequence ID" value="USG61302.1"/>
    <property type="molecule type" value="Genomic_DNA"/>
</dbReference>
<evidence type="ECO:0000256" key="3">
    <source>
        <dbReference type="PROSITE-ProRule" id="PRU00339"/>
    </source>
</evidence>
<feature type="chain" id="PRO_5045504045" evidence="4">
    <location>
        <begin position="26"/>
        <end position="807"/>
    </location>
</feature>
<feature type="repeat" description="TPR" evidence="3">
    <location>
        <begin position="753"/>
        <end position="786"/>
    </location>
</feature>
<dbReference type="PANTHER" id="PTHR45586">
    <property type="entry name" value="TPR REPEAT-CONTAINING PROTEIN PA4667"/>
    <property type="match status" value="1"/>
</dbReference>
<dbReference type="RefSeq" id="WP_251934289.1">
    <property type="nucleotide sequence ID" value="NZ_CP098747.1"/>
</dbReference>
<dbReference type="PANTHER" id="PTHR45586:SF1">
    <property type="entry name" value="LIPOPOLYSACCHARIDE ASSEMBLY PROTEIN B"/>
    <property type="match status" value="1"/>
</dbReference>
<dbReference type="InterPro" id="IPR051012">
    <property type="entry name" value="CellSynth/LPSAsmb/PSIAsmb"/>
</dbReference>
<keyword evidence="6" id="KW-1185">Reference proteome</keyword>
<name>A0ABY4W288_9PROT</name>
<reference evidence="5" key="1">
    <citation type="submission" date="2022-06" db="EMBL/GenBank/DDBJ databases">
        <title>Sneathiella actinostolidae sp. nov., isolated from a sea anemonein the Western Pacific Ocean.</title>
        <authorList>
            <person name="Wei M.J."/>
        </authorList>
    </citation>
    <scope>NUCLEOTIDE SEQUENCE</scope>
    <source>
        <strain evidence="5">PHK-P5</strain>
    </source>
</reference>
<sequence length="807" mass="89073">MIERIAQFKSGPALIFASLLMLVLAACDSPEEKAKSHYESGMAFVEKENFIKAGIEFRNALQLKENYADAWYGLALVEESEGNLRLYAGDILKAIELDPKHVKAQSRYGKIMLLSGRLEDALKTSDLVMELDPNSADSLALKAAVLFRLDDKPGAVAAATAALKIDPSNIDAVTVLAAERLDAKEPAGAVTIIDEGLLHRPGSTPLQIVKMRALTALDDDEGIISVFQELIAENPESKEYRQGLSSFLESKNRFAEAETVLRGIATDNPEDIDAKLDVVKFIRTTKDDSAAVAELEGLIAEYPEVFRYRFALAELWARMGDEDKSQAILQSIIDNAKVAEDALIARNRVARTYLTKGDLAQARILVDEVLATDAQNAQALVMRAAMQIDEGNIEDAISNLRSSLKQNPDTVNTSILLAKAHEINGAFELAEDRLAAAYRYSKQAPEVGLAYVQFFLRQSAPERAEDLLQKMIARNPRNTDVLKAMAQLQLRKQNWGAAEELADRIKEIDATDVIGLQISGAAAAGLQKADDSEQEFEKAYESTPDSGQTMLSLVQSYLRNGKVDKAESFLNSVLERSEDNYLAKMLLAQIALGKGEREKAETEFLDLIKNDPDRPEGYMMLTRYYLASNQQNEAQDVLTAGLAALPDNFTMNLTQAGLFEANGEADNAIAIYEKLLVTRPNSEIVVNNLASLIAEGAEDEESLRRAYALAKRFRNTKVPFFKDTLGWIHYRLGEYEMATPLIKEAAEALPNMAIVRYHLGLAHKAENNFNEAEKELEAALKLAEQQNFSQVEEAKLALEEVRAAKAN</sequence>
<keyword evidence="2 3" id="KW-0802">TPR repeat</keyword>
<dbReference type="InterPro" id="IPR011990">
    <property type="entry name" value="TPR-like_helical_dom_sf"/>
</dbReference>
<keyword evidence="1" id="KW-0677">Repeat</keyword>
<protein>
    <submittedName>
        <fullName evidence="5">Tetratricopeptide repeat protein</fullName>
    </submittedName>
</protein>
<gene>
    <name evidence="5" type="ORF">NBZ79_19270</name>
</gene>
<dbReference type="Pfam" id="PF14559">
    <property type="entry name" value="TPR_19"/>
    <property type="match status" value="1"/>
</dbReference>
<evidence type="ECO:0000313" key="6">
    <source>
        <dbReference type="Proteomes" id="UP001056291"/>
    </source>
</evidence>
<dbReference type="SMART" id="SM00028">
    <property type="entry name" value="TPR"/>
    <property type="match status" value="13"/>
</dbReference>
<dbReference type="SUPFAM" id="SSF48452">
    <property type="entry name" value="TPR-like"/>
    <property type="match status" value="4"/>
</dbReference>
<keyword evidence="4" id="KW-0732">Signal</keyword>
<feature type="repeat" description="TPR" evidence="3">
    <location>
        <begin position="377"/>
        <end position="410"/>
    </location>
</feature>
<evidence type="ECO:0000256" key="1">
    <source>
        <dbReference type="ARBA" id="ARBA00022737"/>
    </source>
</evidence>
<organism evidence="5 6">
    <name type="scientific">Sneathiella marina</name>
    <dbReference type="NCBI Taxonomy" id="2950108"/>
    <lineage>
        <taxon>Bacteria</taxon>
        <taxon>Pseudomonadati</taxon>
        <taxon>Pseudomonadota</taxon>
        <taxon>Alphaproteobacteria</taxon>
        <taxon>Sneathiellales</taxon>
        <taxon>Sneathiellaceae</taxon>
        <taxon>Sneathiella</taxon>
    </lineage>
</organism>
<proteinExistence type="predicted"/>
<evidence type="ECO:0000256" key="4">
    <source>
        <dbReference type="SAM" id="SignalP"/>
    </source>
</evidence>
<dbReference type="InterPro" id="IPR019734">
    <property type="entry name" value="TPR_rpt"/>
</dbReference>
<dbReference type="Gene3D" id="1.25.40.10">
    <property type="entry name" value="Tetratricopeptide repeat domain"/>
    <property type="match status" value="4"/>
</dbReference>
<feature type="repeat" description="TPR" evidence="3">
    <location>
        <begin position="102"/>
        <end position="135"/>
    </location>
</feature>
<dbReference type="Proteomes" id="UP001056291">
    <property type="component" value="Chromosome"/>
</dbReference>
<dbReference type="PROSITE" id="PS51257">
    <property type="entry name" value="PROKAR_LIPOPROTEIN"/>
    <property type="match status" value="1"/>
</dbReference>
<evidence type="ECO:0000313" key="5">
    <source>
        <dbReference type="EMBL" id="USG61302.1"/>
    </source>
</evidence>
<evidence type="ECO:0000256" key="2">
    <source>
        <dbReference type="ARBA" id="ARBA00022803"/>
    </source>
</evidence>
<feature type="signal peptide" evidence="4">
    <location>
        <begin position="1"/>
        <end position="25"/>
    </location>
</feature>
<dbReference type="PROSITE" id="PS50005">
    <property type="entry name" value="TPR"/>
    <property type="match status" value="3"/>
</dbReference>
<accession>A0ABY4W288</accession>